<dbReference type="AlphaFoldDB" id="A0A0D1Y9H3"/>
<dbReference type="Proteomes" id="UP000053599">
    <property type="component" value="Unassembled WGS sequence"/>
</dbReference>
<evidence type="ECO:0000313" key="3">
    <source>
        <dbReference type="EMBL" id="KIV79542.1"/>
    </source>
</evidence>
<dbReference type="GO" id="GO:0005737">
    <property type="term" value="C:cytoplasm"/>
    <property type="evidence" value="ECO:0007669"/>
    <property type="project" value="TreeGrafter"/>
</dbReference>
<dbReference type="InterPro" id="IPR051468">
    <property type="entry name" value="Fungal_SecMetab_SDRs"/>
</dbReference>
<dbReference type="Pfam" id="PF00106">
    <property type="entry name" value="adh_short"/>
    <property type="match status" value="1"/>
</dbReference>
<dbReference type="SUPFAM" id="SSF51735">
    <property type="entry name" value="NAD(P)-binding Rossmann-fold domains"/>
    <property type="match status" value="1"/>
</dbReference>
<organism evidence="3 4">
    <name type="scientific">Exophiala sideris</name>
    <dbReference type="NCBI Taxonomy" id="1016849"/>
    <lineage>
        <taxon>Eukaryota</taxon>
        <taxon>Fungi</taxon>
        <taxon>Dikarya</taxon>
        <taxon>Ascomycota</taxon>
        <taxon>Pezizomycotina</taxon>
        <taxon>Eurotiomycetes</taxon>
        <taxon>Chaetothyriomycetidae</taxon>
        <taxon>Chaetothyriales</taxon>
        <taxon>Herpotrichiellaceae</taxon>
        <taxon>Exophiala</taxon>
    </lineage>
</organism>
<evidence type="ECO:0000313" key="4">
    <source>
        <dbReference type="Proteomes" id="UP000053599"/>
    </source>
</evidence>
<name>A0A0D1Y9H3_9EURO</name>
<dbReference type="OrthoDB" id="7289984at2759"/>
<dbReference type="HOGENOM" id="CLU_010194_9_1_1"/>
<dbReference type="InterPro" id="IPR002347">
    <property type="entry name" value="SDR_fam"/>
</dbReference>
<evidence type="ECO:0000256" key="1">
    <source>
        <dbReference type="ARBA" id="ARBA00006484"/>
    </source>
</evidence>
<proteinExistence type="inferred from homology"/>
<dbReference type="PRINTS" id="PR00080">
    <property type="entry name" value="SDRFAMILY"/>
</dbReference>
<dbReference type="InterPro" id="IPR036291">
    <property type="entry name" value="NAD(P)-bd_dom_sf"/>
</dbReference>
<gene>
    <name evidence="3" type="ORF">PV11_07095</name>
</gene>
<dbReference type="GO" id="GO:0016491">
    <property type="term" value="F:oxidoreductase activity"/>
    <property type="evidence" value="ECO:0007669"/>
    <property type="project" value="TreeGrafter"/>
</dbReference>
<dbReference type="PRINTS" id="PR00081">
    <property type="entry name" value="GDHRDH"/>
</dbReference>
<dbReference type="PANTHER" id="PTHR43544">
    <property type="entry name" value="SHORT-CHAIN DEHYDROGENASE/REDUCTASE"/>
    <property type="match status" value="1"/>
</dbReference>
<reference evidence="3 4" key="1">
    <citation type="submission" date="2015-01" db="EMBL/GenBank/DDBJ databases">
        <title>The Genome Sequence of Exophiala sideris CBS121828.</title>
        <authorList>
            <consortium name="The Broad Institute Genomics Platform"/>
            <person name="Cuomo C."/>
            <person name="de Hoog S."/>
            <person name="Gorbushina A."/>
            <person name="Stielow B."/>
            <person name="Teixiera M."/>
            <person name="Abouelleil A."/>
            <person name="Chapman S.B."/>
            <person name="Priest M."/>
            <person name="Young S.K."/>
            <person name="Wortman J."/>
            <person name="Nusbaum C."/>
            <person name="Birren B."/>
        </authorList>
    </citation>
    <scope>NUCLEOTIDE SEQUENCE [LARGE SCALE GENOMIC DNA]</scope>
    <source>
        <strain evidence="3 4">CBS 121828</strain>
    </source>
</reference>
<dbReference type="CDD" id="cd05325">
    <property type="entry name" value="carb_red_sniffer_like_SDR_c"/>
    <property type="match status" value="1"/>
</dbReference>
<dbReference type="PANTHER" id="PTHR43544:SF36">
    <property type="entry name" value="CHAIN OXIDOREDUCTASE (CSGA), PUTATIVE (AFU_ORTHOLOGUE AFUA_4G00910)-RELATED"/>
    <property type="match status" value="1"/>
</dbReference>
<comment type="similarity">
    <text evidence="1 2">Belongs to the short-chain dehydrogenases/reductases (SDR) family.</text>
</comment>
<dbReference type="Gene3D" id="3.40.50.720">
    <property type="entry name" value="NAD(P)-binding Rossmann-like Domain"/>
    <property type="match status" value="1"/>
</dbReference>
<accession>A0A0D1Y9H3</accession>
<protein>
    <recommendedName>
        <fullName evidence="5">Short chain oxidoreductase</fullName>
    </recommendedName>
</protein>
<evidence type="ECO:0008006" key="5">
    <source>
        <dbReference type="Google" id="ProtNLM"/>
    </source>
</evidence>
<evidence type="ECO:0000256" key="2">
    <source>
        <dbReference type="RuleBase" id="RU000363"/>
    </source>
</evidence>
<sequence>MASYLITGAGRGLGLELATQLAGLPTTQVSIVFAAIRSSTPPSALQALIEKSKGRVVAVTSMVITDRTSLDKAVAQVEAQLNGKGLDVLINNAGALPPAFDGIAKMDNLRYAFEVNVEAVHDVTSAFLPLLKKGTAKKVVNISTTLGSIDHAPKYKWAPFPAYKISKAALNMLTVQWAQEYAEEGFTVFAVSPGWLKTDLGTENADLDVSVGAQATLHVIGNSTTEDNGTFRNILVPGWENKEGPNQYDGKIVPW</sequence>
<dbReference type="EMBL" id="KN846953">
    <property type="protein sequence ID" value="KIV79542.1"/>
    <property type="molecule type" value="Genomic_DNA"/>
</dbReference>